<dbReference type="RefSeq" id="WP_253744868.1">
    <property type="nucleotide sequence ID" value="NZ_BAABKA010000026.1"/>
</dbReference>
<comment type="caution">
    <text evidence="1">The sequence shown here is derived from an EMBL/GenBank/DDBJ whole genome shotgun (WGS) entry which is preliminary data.</text>
</comment>
<accession>A0A9X2GHK3</accession>
<proteinExistence type="predicted"/>
<dbReference type="InterPro" id="IPR052036">
    <property type="entry name" value="Hydrolase/PRTase-associated"/>
</dbReference>
<dbReference type="EC" id="3.1.1.-" evidence="1"/>
<reference evidence="1" key="1">
    <citation type="submission" date="2022-06" db="EMBL/GenBank/DDBJ databases">
        <title>Sequencing the genomes of 1000 actinobacteria strains.</title>
        <authorList>
            <person name="Klenk H.-P."/>
        </authorList>
    </citation>
    <scope>NUCLEOTIDE SEQUENCE</scope>
    <source>
        <strain evidence="1">DSM 46694</strain>
    </source>
</reference>
<dbReference type="Pfam" id="PF05139">
    <property type="entry name" value="Erythro_esteras"/>
    <property type="match status" value="1"/>
</dbReference>
<dbReference type="PANTHER" id="PTHR31299:SF0">
    <property type="entry name" value="ESTERASE, PUTATIVE (AFU_ORTHOLOGUE AFUA_1G05850)-RELATED"/>
    <property type="match status" value="1"/>
</dbReference>
<evidence type="ECO:0000313" key="1">
    <source>
        <dbReference type="EMBL" id="MCP2357762.1"/>
    </source>
</evidence>
<dbReference type="AlphaFoldDB" id="A0A9X2GHK3"/>
<sequence>MPDDVTAWLAGRAVPIGSLDPGSGLAELGPLRDTLQGVRLVGLGEATHGSAEFFLLRWRLTEFLVKELGFTILAIEASAAAARAVDAYVGGGPGDPREALAGLGFWTLNTAEMLTVLERLREHNRTAARPVRFVGIDPQYPGMALQALRDCLGEAAAPLLDPLGVLDRTGLRQPWQPLDRQVEADARRLEEHVAAHGPAEAREHARILRQYADVASRPFTHADPMRTLGVARDRHMAENAARLLAEPGAKVALWAHNGHVMKRSHSGGAVPAMGMHLAREFGEAYYALGVLFGHGRFRAHRRRFGRLVRGRPPALFRVPPVDTPRHVAARLAAARPGDYLVDLRGGDRPEPVAAWLAQANHLRAFGGMAVRLTAAFSFMPTVLADEFDGLAFLRQVSASTPL</sequence>
<dbReference type="CDD" id="cd14728">
    <property type="entry name" value="Ere-like"/>
    <property type="match status" value="1"/>
</dbReference>
<name>A0A9X2GHK3_9ACTN</name>
<keyword evidence="2" id="KW-1185">Reference proteome</keyword>
<dbReference type="EMBL" id="JAMZEB010000002">
    <property type="protein sequence ID" value="MCP2357762.1"/>
    <property type="molecule type" value="Genomic_DNA"/>
</dbReference>
<dbReference type="Gene3D" id="3.40.1660.10">
    <property type="entry name" value="EreA-like (biosynthetic domain)"/>
    <property type="match status" value="1"/>
</dbReference>
<keyword evidence="1" id="KW-0378">Hydrolase</keyword>
<protein>
    <submittedName>
        <fullName evidence="1">Erythromycin esterase</fullName>
        <ecNumber evidence="1">3.1.1.-</ecNumber>
    </submittedName>
</protein>
<evidence type="ECO:0000313" key="2">
    <source>
        <dbReference type="Proteomes" id="UP001139648"/>
    </source>
</evidence>
<dbReference type="PANTHER" id="PTHR31299">
    <property type="entry name" value="ESTERASE, PUTATIVE (AFU_ORTHOLOGUE AFUA_1G05850)-RELATED"/>
    <property type="match status" value="1"/>
</dbReference>
<organism evidence="1 2">
    <name type="scientific">Nonomuraea thailandensis</name>
    <dbReference type="NCBI Taxonomy" id="1188745"/>
    <lineage>
        <taxon>Bacteria</taxon>
        <taxon>Bacillati</taxon>
        <taxon>Actinomycetota</taxon>
        <taxon>Actinomycetes</taxon>
        <taxon>Streptosporangiales</taxon>
        <taxon>Streptosporangiaceae</taxon>
        <taxon>Nonomuraea</taxon>
    </lineage>
</organism>
<dbReference type="GO" id="GO:0046677">
    <property type="term" value="P:response to antibiotic"/>
    <property type="evidence" value="ECO:0007669"/>
    <property type="project" value="InterPro"/>
</dbReference>
<dbReference type="Gene3D" id="1.20.1440.30">
    <property type="entry name" value="Biosynthetic Protein domain"/>
    <property type="match status" value="1"/>
</dbReference>
<dbReference type="Gene3D" id="3.30.1870.10">
    <property type="entry name" value="EreA-like, domain 2"/>
    <property type="match status" value="1"/>
</dbReference>
<gene>
    <name evidence="1" type="ORF">HD597_004782</name>
</gene>
<dbReference type="SUPFAM" id="SSF159501">
    <property type="entry name" value="EreA/ChaN-like"/>
    <property type="match status" value="1"/>
</dbReference>
<dbReference type="GO" id="GO:0016787">
    <property type="term" value="F:hydrolase activity"/>
    <property type="evidence" value="ECO:0007669"/>
    <property type="project" value="UniProtKB-KW"/>
</dbReference>
<dbReference type="Proteomes" id="UP001139648">
    <property type="component" value="Unassembled WGS sequence"/>
</dbReference>
<dbReference type="InterPro" id="IPR007815">
    <property type="entry name" value="Emycin_Estase"/>
</dbReference>